<evidence type="ECO:0000313" key="5">
    <source>
        <dbReference type="Proteomes" id="UP000254051"/>
    </source>
</evidence>
<reference evidence="5" key="1">
    <citation type="submission" date="2017-07" db="EMBL/GenBank/DDBJ databases">
        <authorList>
            <person name="Varghese N."/>
            <person name="Submissions S."/>
        </authorList>
    </citation>
    <scope>NUCLEOTIDE SEQUENCE [LARGE SCALE GENOMIC DNA]</scope>
    <source>
        <strain evidence="5">NLAE-zl-C134</strain>
    </source>
</reference>
<dbReference type="RefSeq" id="WP_109714704.1">
    <property type="nucleotide sequence ID" value="NZ_QGDS01000026.1"/>
</dbReference>
<dbReference type="NCBIfam" id="TIGR00257">
    <property type="entry name" value="IMPACT_YIGZ"/>
    <property type="match status" value="1"/>
</dbReference>
<dbReference type="SUPFAM" id="SSF54980">
    <property type="entry name" value="EF-G C-terminal domain-like"/>
    <property type="match status" value="1"/>
</dbReference>
<dbReference type="InterPro" id="IPR001498">
    <property type="entry name" value="Impact_N"/>
</dbReference>
<feature type="domain" description="UPF0029" evidence="3">
    <location>
        <begin position="139"/>
        <end position="193"/>
    </location>
</feature>
<dbReference type="GO" id="GO:0005737">
    <property type="term" value="C:cytoplasm"/>
    <property type="evidence" value="ECO:0007669"/>
    <property type="project" value="TreeGrafter"/>
</dbReference>
<dbReference type="Gene3D" id="3.30.230.30">
    <property type="entry name" value="Impact, N-terminal domain"/>
    <property type="match status" value="1"/>
</dbReference>
<evidence type="ECO:0000313" key="4">
    <source>
        <dbReference type="EMBL" id="SUQ16306.1"/>
    </source>
</evidence>
<dbReference type="EMBL" id="UHJJ01000026">
    <property type="protein sequence ID" value="SUQ16306.1"/>
    <property type="molecule type" value="Genomic_DNA"/>
</dbReference>
<dbReference type="InterPro" id="IPR035647">
    <property type="entry name" value="EFG_III/V"/>
</dbReference>
<name>A0A315ZPD6_9FIRM</name>
<dbReference type="Pfam" id="PF01205">
    <property type="entry name" value="Impact_N"/>
    <property type="match status" value="1"/>
</dbReference>
<dbReference type="InterPro" id="IPR020569">
    <property type="entry name" value="UPF0029_Impact_CS"/>
</dbReference>
<dbReference type="Proteomes" id="UP000254051">
    <property type="component" value="Unassembled WGS sequence"/>
</dbReference>
<proteinExistence type="inferred from homology"/>
<dbReference type="InterPro" id="IPR015796">
    <property type="entry name" value="Impact_YigZ-like"/>
</dbReference>
<feature type="domain" description="Impact N-terminal" evidence="2">
    <location>
        <begin position="17"/>
        <end position="121"/>
    </location>
</feature>
<evidence type="ECO:0000256" key="1">
    <source>
        <dbReference type="ARBA" id="ARBA00007665"/>
    </source>
</evidence>
<dbReference type="SUPFAM" id="SSF54211">
    <property type="entry name" value="Ribosomal protein S5 domain 2-like"/>
    <property type="match status" value="1"/>
</dbReference>
<dbReference type="Gene3D" id="3.30.70.240">
    <property type="match status" value="1"/>
</dbReference>
<dbReference type="PANTHER" id="PTHR16301:SF20">
    <property type="entry name" value="IMPACT FAMILY MEMBER YIGZ"/>
    <property type="match status" value="1"/>
</dbReference>
<evidence type="ECO:0000259" key="3">
    <source>
        <dbReference type="Pfam" id="PF09186"/>
    </source>
</evidence>
<dbReference type="InterPro" id="IPR036956">
    <property type="entry name" value="Impact_N_sf"/>
</dbReference>
<dbReference type="Pfam" id="PF09186">
    <property type="entry name" value="DUF1949"/>
    <property type="match status" value="1"/>
</dbReference>
<dbReference type="InterPro" id="IPR020568">
    <property type="entry name" value="Ribosomal_Su5_D2-typ_SF"/>
</dbReference>
<dbReference type="PROSITE" id="PS00910">
    <property type="entry name" value="UPF0029"/>
    <property type="match status" value="1"/>
</dbReference>
<organism evidence="4 5">
    <name type="scientific">Faecalicatena contorta</name>
    <dbReference type="NCBI Taxonomy" id="39482"/>
    <lineage>
        <taxon>Bacteria</taxon>
        <taxon>Bacillati</taxon>
        <taxon>Bacillota</taxon>
        <taxon>Clostridia</taxon>
        <taxon>Lachnospirales</taxon>
        <taxon>Lachnospiraceae</taxon>
        <taxon>Faecalicatena</taxon>
    </lineage>
</organism>
<sequence length="215" mass="23997">MDYKTVYQGGRAEIIEKKSRFIANIFPVSSEEEVQDCLENTKKQYWDARHHCWAYIIGTGNVLERCSDDGEPSGTAGKPILEVIKGQSLHNVFIVVTRYFGGTLLGTGGLVRAYTAAAREGLLHSMIITRIQGIKLKIKTDYTGLGKIQYLLAQRGLFTLETEYTDLVEMTVIVPLSEERAVIGEITEGTNGKSDIIQIGKCWFAQIGQEIKIFE</sequence>
<evidence type="ECO:0000259" key="2">
    <source>
        <dbReference type="Pfam" id="PF01205"/>
    </source>
</evidence>
<gene>
    <name evidence="4" type="ORF">SAMN05216529_12615</name>
</gene>
<accession>A0A315ZPD6</accession>
<dbReference type="InterPro" id="IPR023582">
    <property type="entry name" value="Impact"/>
</dbReference>
<dbReference type="AlphaFoldDB" id="A0A315ZPD6"/>
<protein>
    <submittedName>
        <fullName evidence="4">Uncharacterized protein, YigZ family</fullName>
    </submittedName>
</protein>
<comment type="similarity">
    <text evidence="1">Belongs to the IMPACT family.</text>
</comment>
<dbReference type="InterPro" id="IPR015269">
    <property type="entry name" value="UPF0029_Impact_C"/>
</dbReference>
<dbReference type="PANTHER" id="PTHR16301">
    <property type="entry name" value="IMPACT-RELATED"/>
    <property type="match status" value="1"/>
</dbReference>
<keyword evidence="5" id="KW-1185">Reference proteome</keyword>
<dbReference type="GO" id="GO:0006446">
    <property type="term" value="P:regulation of translational initiation"/>
    <property type="evidence" value="ECO:0007669"/>
    <property type="project" value="TreeGrafter"/>
</dbReference>
<dbReference type="OrthoDB" id="9813771at2"/>